<evidence type="ECO:0000313" key="2">
    <source>
        <dbReference type="EMBL" id="KAF7318836.1"/>
    </source>
</evidence>
<evidence type="ECO:0000259" key="1">
    <source>
        <dbReference type="Pfam" id="PF03358"/>
    </source>
</evidence>
<dbReference type="Gene3D" id="3.40.50.360">
    <property type="match status" value="1"/>
</dbReference>
<organism evidence="2 3">
    <name type="scientific">Mycena chlorophos</name>
    <name type="common">Agaric fungus</name>
    <name type="synonym">Agaricus chlorophos</name>
    <dbReference type="NCBI Taxonomy" id="658473"/>
    <lineage>
        <taxon>Eukaryota</taxon>
        <taxon>Fungi</taxon>
        <taxon>Dikarya</taxon>
        <taxon>Basidiomycota</taxon>
        <taxon>Agaricomycotina</taxon>
        <taxon>Agaricomycetes</taxon>
        <taxon>Agaricomycetidae</taxon>
        <taxon>Agaricales</taxon>
        <taxon>Marasmiineae</taxon>
        <taxon>Mycenaceae</taxon>
        <taxon>Mycena</taxon>
    </lineage>
</organism>
<dbReference type="InterPro" id="IPR050712">
    <property type="entry name" value="NAD(P)H-dep_reductase"/>
</dbReference>
<sequence>MLTQERRNLPQRPYAVPDYKISPSSASIATTNHSPSNMPRIALILGSTRTPSAGPVLAGMITSIFTPLLPADTSLTTIDLKEHPIPLYTSGAPPAGLKGDNPYPDAQTNAWSALIRSFDGFIFLTPQYNWGFPAPLKLALDALYHEWKAKPALVVSYGSHGGGKGNAQLRQVLTGLHMRLCDKFVELEFAKAHDLAGGEIEKETEEKWRAEEKRKELKQAWEVFVASFTAAA</sequence>
<reference evidence="2" key="1">
    <citation type="submission" date="2020-05" db="EMBL/GenBank/DDBJ databases">
        <title>Mycena genomes resolve the evolution of fungal bioluminescence.</title>
        <authorList>
            <person name="Tsai I.J."/>
        </authorList>
    </citation>
    <scope>NUCLEOTIDE SEQUENCE</scope>
    <source>
        <strain evidence="2">110903Hualien_Pintung</strain>
    </source>
</reference>
<dbReference type="GO" id="GO:0016491">
    <property type="term" value="F:oxidoreductase activity"/>
    <property type="evidence" value="ECO:0007669"/>
    <property type="project" value="InterPro"/>
</dbReference>
<accession>A0A8H6TLG4</accession>
<protein>
    <submittedName>
        <fullName evidence="2">NAD(P)H-dependent FMN reductase</fullName>
    </submittedName>
</protein>
<feature type="domain" description="NADPH-dependent FMN reductase-like" evidence="1">
    <location>
        <begin position="39"/>
        <end position="183"/>
    </location>
</feature>
<proteinExistence type="predicted"/>
<dbReference type="PANTHER" id="PTHR30543:SF21">
    <property type="entry name" value="NAD(P)H-DEPENDENT FMN REDUCTASE LOT6"/>
    <property type="match status" value="1"/>
</dbReference>
<dbReference type="Proteomes" id="UP000613580">
    <property type="component" value="Unassembled WGS sequence"/>
</dbReference>
<dbReference type="SUPFAM" id="SSF52218">
    <property type="entry name" value="Flavoproteins"/>
    <property type="match status" value="1"/>
</dbReference>
<comment type="caution">
    <text evidence="2">The sequence shown here is derived from an EMBL/GenBank/DDBJ whole genome shotgun (WGS) entry which is preliminary data.</text>
</comment>
<dbReference type="GO" id="GO:0005829">
    <property type="term" value="C:cytosol"/>
    <property type="evidence" value="ECO:0007669"/>
    <property type="project" value="TreeGrafter"/>
</dbReference>
<dbReference type="AlphaFoldDB" id="A0A8H6TLG4"/>
<dbReference type="OrthoDB" id="68575at2759"/>
<dbReference type="InterPro" id="IPR029039">
    <property type="entry name" value="Flavoprotein-like_sf"/>
</dbReference>
<name>A0A8H6TLG4_MYCCL</name>
<dbReference type="GO" id="GO:0010181">
    <property type="term" value="F:FMN binding"/>
    <property type="evidence" value="ECO:0007669"/>
    <property type="project" value="TreeGrafter"/>
</dbReference>
<evidence type="ECO:0000313" key="3">
    <source>
        <dbReference type="Proteomes" id="UP000613580"/>
    </source>
</evidence>
<gene>
    <name evidence="2" type="ORF">HMN09_00219000</name>
</gene>
<dbReference type="PANTHER" id="PTHR30543">
    <property type="entry name" value="CHROMATE REDUCTASE"/>
    <property type="match status" value="1"/>
</dbReference>
<dbReference type="Pfam" id="PF03358">
    <property type="entry name" value="FMN_red"/>
    <property type="match status" value="1"/>
</dbReference>
<dbReference type="EMBL" id="JACAZE010000003">
    <property type="protein sequence ID" value="KAF7318836.1"/>
    <property type="molecule type" value="Genomic_DNA"/>
</dbReference>
<dbReference type="InterPro" id="IPR005025">
    <property type="entry name" value="FMN_Rdtase-like_dom"/>
</dbReference>
<keyword evidence="3" id="KW-1185">Reference proteome</keyword>